<accession>A0A4Y2BL97</accession>
<name>A0A4Y2BL97_ARAVE</name>
<dbReference type="EMBL" id="BGPR01000090">
    <property type="protein sequence ID" value="GBL92990.1"/>
    <property type="molecule type" value="Genomic_DNA"/>
</dbReference>
<evidence type="ECO:0000313" key="2">
    <source>
        <dbReference type="Proteomes" id="UP000499080"/>
    </source>
</evidence>
<gene>
    <name evidence="1" type="ORF">AVEN_54628_1</name>
</gene>
<dbReference type="Proteomes" id="UP000499080">
    <property type="component" value="Unassembled WGS sequence"/>
</dbReference>
<organism evidence="1 2">
    <name type="scientific">Araneus ventricosus</name>
    <name type="common">Orbweaver spider</name>
    <name type="synonym">Epeira ventricosa</name>
    <dbReference type="NCBI Taxonomy" id="182803"/>
    <lineage>
        <taxon>Eukaryota</taxon>
        <taxon>Metazoa</taxon>
        <taxon>Ecdysozoa</taxon>
        <taxon>Arthropoda</taxon>
        <taxon>Chelicerata</taxon>
        <taxon>Arachnida</taxon>
        <taxon>Araneae</taxon>
        <taxon>Araneomorphae</taxon>
        <taxon>Entelegynae</taxon>
        <taxon>Araneoidea</taxon>
        <taxon>Araneidae</taxon>
        <taxon>Araneus</taxon>
    </lineage>
</organism>
<proteinExistence type="predicted"/>
<evidence type="ECO:0000313" key="1">
    <source>
        <dbReference type="EMBL" id="GBL92990.1"/>
    </source>
</evidence>
<dbReference type="AlphaFoldDB" id="A0A4Y2BL97"/>
<sequence>MIEKVEAKFKGRSATSRRVSVILINPFPGKFRTHTFQIDGHSLDIRRKNTMVCLQDSVRCCELYERMTDRVKASQLIASFRERAVDVLQVIPVDKLTVLKTIEKDLESRFGDSHLT</sequence>
<reference evidence="1 2" key="1">
    <citation type="journal article" date="2019" name="Sci. Rep.">
        <title>Orb-weaving spider Araneus ventricosus genome elucidates the spidroin gene catalogue.</title>
        <authorList>
            <person name="Kono N."/>
            <person name="Nakamura H."/>
            <person name="Ohtoshi R."/>
            <person name="Moran D.A.P."/>
            <person name="Shinohara A."/>
            <person name="Yoshida Y."/>
            <person name="Fujiwara M."/>
            <person name="Mori M."/>
            <person name="Tomita M."/>
            <person name="Arakawa K."/>
        </authorList>
    </citation>
    <scope>NUCLEOTIDE SEQUENCE [LARGE SCALE GENOMIC DNA]</scope>
</reference>
<comment type="caution">
    <text evidence="1">The sequence shown here is derived from an EMBL/GenBank/DDBJ whole genome shotgun (WGS) entry which is preliminary data.</text>
</comment>
<keyword evidence="2" id="KW-1185">Reference proteome</keyword>
<protein>
    <submittedName>
        <fullName evidence="1">Uncharacterized protein</fullName>
    </submittedName>
</protein>